<dbReference type="PANTHER" id="PTHR23080">
    <property type="entry name" value="THAP DOMAIN PROTEIN"/>
    <property type="match status" value="1"/>
</dbReference>
<reference evidence="4" key="2">
    <citation type="journal article" date="2023" name="Science">
        <title>Genomic signatures of disease resistance in endangered staghorn corals.</title>
        <authorList>
            <person name="Vollmer S.V."/>
            <person name="Selwyn J.D."/>
            <person name="Despard B.A."/>
            <person name="Roesel C.L."/>
        </authorList>
    </citation>
    <scope>NUCLEOTIDE SEQUENCE</scope>
    <source>
        <strain evidence="4">K2</strain>
    </source>
</reference>
<name>A0AAD9QHN1_ACRCE</name>
<comment type="cofactor">
    <cofactor evidence="1">
        <name>a divalent metal cation</name>
        <dbReference type="ChEBI" id="CHEBI:60240"/>
    </cofactor>
</comment>
<organism evidence="4 5">
    <name type="scientific">Acropora cervicornis</name>
    <name type="common">Staghorn coral</name>
    <dbReference type="NCBI Taxonomy" id="6130"/>
    <lineage>
        <taxon>Eukaryota</taxon>
        <taxon>Metazoa</taxon>
        <taxon>Cnidaria</taxon>
        <taxon>Anthozoa</taxon>
        <taxon>Hexacorallia</taxon>
        <taxon>Scleractinia</taxon>
        <taxon>Astrocoeniina</taxon>
        <taxon>Acroporidae</taxon>
        <taxon>Acropora</taxon>
    </lineage>
</organism>
<evidence type="ECO:0000313" key="5">
    <source>
        <dbReference type="Proteomes" id="UP001249851"/>
    </source>
</evidence>
<dbReference type="EMBL" id="JARQWQ010000032">
    <property type="protein sequence ID" value="KAK2561450.1"/>
    <property type="molecule type" value="Genomic_DNA"/>
</dbReference>
<reference evidence="4" key="1">
    <citation type="journal article" date="2023" name="G3 (Bethesda)">
        <title>Whole genome assembly and annotation of the endangered Caribbean coral Acropora cervicornis.</title>
        <authorList>
            <person name="Selwyn J.D."/>
            <person name="Vollmer S.V."/>
        </authorList>
    </citation>
    <scope>NUCLEOTIDE SEQUENCE</scope>
    <source>
        <strain evidence="4">K2</strain>
    </source>
</reference>
<accession>A0AAD9QHN1</accession>
<dbReference type="GO" id="GO:0046872">
    <property type="term" value="F:metal ion binding"/>
    <property type="evidence" value="ECO:0007669"/>
    <property type="project" value="UniProtKB-KW"/>
</dbReference>
<dbReference type="Proteomes" id="UP001249851">
    <property type="component" value="Unassembled WGS sequence"/>
</dbReference>
<keyword evidence="5" id="KW-1185">Reference proteome</keyword>
<protein>
    <recommendedName>
        <fullName evidence="3">DDE Tnp4 domain-containing protein</fullName>
    </recommendedName>
</protein>
<feature type="domain" description="DDE Tnp4" evidence="3">
    <location>
        <begin position="81"/>
        <end position="111"/>
    </location>
</feature>
<evidence type="ECO:0000256" key="2">
    <source>
        <dbReference type="ARBA" id="ARBA00022723"/>
    </source>
</evidence>
<dbReference type="Pfam" id="PF13359">
    <property type="entry name" value="DDE_Tnp_4"/>
    <property type="match status" value="1"/>
</dbReference>
<comment type="caution">
    <text evidence="4">The sequence shown here is derived from an EMBL/GenBank/DDBJ whole genome shotgun (WGS) entry which is preliminary data.</text>
</comment>
<evidence type="ECO:0000256" key="1">
    <source>
        <dbReference type="ARBA" id="ARBA00001968"/>
    </source>
</evidence>
<evidence type="ECO:0000313" key="4">
    <source>
        <dbReference type="EMBL" id="KAK2561450.1"/>
    </source>
</evidence>
<dbReference type="InterPro" id="IPR027806">
    <property type="entry name" value="HARBI1_dom"/>
</dbReference>
<proteinExistence type="predicted"/>
<gene>
    <name evidence="4" type="ORF">P5673_015416</name>
</gene>
<evidence type="ECO:0000259" key="3">
    <source>
        <dbReference type="Pfam" id="PF13359"/>
    </source>
</evidence>
<keyword evidence="2" id="KW-0479">Metal-binding</keyword>
<dbReference type="AlphaFoldDB" id="A0AAD9QHN1"/>
<sequence>MSESSTQNRGVEYMFWRPKHASFDREDMRNNGKDFSILADYHGHQSETLAINLLARMRGNMAKYAPMLSVLFGKRTTVITDGFEVFTERPTNLLARAQTFSSYKHHNTVKSYQRSLTERSQLDPIDMENTRGIANVRIHLKRVIGLLQKKLTTDVLMSNKEQQKVPLAVVL</sequence>